<dbReference type="AlphaFoldDB" id="A0A846X827"/>
<feature type="chain" id="PRO_5038590713" description="Acid stress chaperone HdeA" evidence="1">
    <location>
        <begin position="21"/>
        <end position="102"/>
    </location>
</feature>
<reference evidence="2 3" key="1">
    <citation type="submission" date="2020-04" db="EMBL/GenBank/DDBJ databases">
        <title>MicrobeNet Type strains.</title>
        <authorList>
            <person name="Nicholson A.C."/>
        </authorList>
    </citation>
    <scope>NUCLEOTIDE SEQUENCE [LARGE SCALE GENOMIC DNA]</scope>
    <source>
        <strain evidence="2 3">DSM 45078</strain>
    </source>
</reference>
<dbReference type="Proteomes" id="UP000565715">
    <property type="component" value="Unassembled WGS sequence"/>
</dbReference>
<dbReference type="RefSeq" id="WP_068037895.1">
    <property type="nucleotide sequence ID" value="NZ_JAAXOO010000001.1"/>
</dbReference>
<evidence type="ECO:0008006" key="4">
    <source>
        <dbReference type="Google" id="ProtNLM"/>
    </source>
</evidence>
<proteinExistence type="predicted"/>
<dbReference type="EMBL" id="JAAXOO010000001">
    <property type="protein sequence ID" value="NKY32371.1"/>
    <property type="molecule type" value="Genomic_DNA"/>
</dbReference>
<evidence type="ECO:0000313" key="2">
    <source>
        <dbReference type="EMBL" id="NKY32371.1"/>
    </source>
</evidence>
<comment type="caution">
    <text evidence="2">The sequence shown here is derived from an EMBL/GenBank/DDBJ whole genome shotgun (WGS) entry which is preliminary data.</text>
</comment>
<gene>
    <name evidence="2" type="ORF">HGA13_04685</name>
</gene>
<keyword evidence="3" id="KW-1185">Reference proteome</keyword>
<protein>
    <recommendedName>
        <fullName evidence="4">Acid stress chaperone HdeA</fullName>
    </recommendedName>
</protein>
<sequence length="102" mass="10868">MNTTKTRFALLAATAALALAGCTEIEQALNKGGDTPCREYIAQDQETKRVTITKFLEEQHGQAPTGTNVDLSMAAADGLCTVQANADTPIERADLAGIFIRK</sequence>
<accession>A0A846X827</accession>
<keyword evidence="1" id="KW-0732">Signal</keyword>
<evidence type="ECO:0000313" key="3">
    <source>
        <dbReference type="Proteomes" id="UP000565715"/>
    </source>
</evidence>
<organism evidence="2 3">
    <name type="scientific">Nocardia speluncae</name>
    <dbReference type="NCBI Taxonomy" id="419477"/>
    <lineage>
        <taxon>Bacteria</taxon>
        <taxon>Bacillati</taxon>
        <taxon>Actinomycetota</taxon>
        <taxon>Actinomycetes</taxon>
        <taxon>Mycobacteriales</taxon>
        <taxon>Nocardiaceae</taxon>
        <taxon>Nocardia</taxon>
    </lineage>
</organism>
<feature type="signal peptide" evidence="1">
    <location>
        <begin position="1"/>
        <end position="20"/>
    </location>
</feature>
<name>A0A846X827_9NOCA</name>
<dbReference type="PROSITE" id="PS51257">
    <property type="entry name" value="PROKAR_LIPOPROTEIN"/>
    <property type="match status" value="1"/>
</dbReference>
<evidence type="ECO:0000256" key="1">
    <source>
        <dbReference type="SAM" id="SignalP"/>
    </source>
</evidence>